<protein>
    <recommendedName>
        <fullName evidence="11">N-acetyltransferase domain-containing protein</fullName>
    </recommendedName>
</protein>
<dbReference type="PANTHER" id="PTHR10183">
    <property type="entry name" value="CALPAIN"/>
    <property type="match status" value="1"/>
</dbReference>
<comment type="caution">
    <text evidence="9">The sequence shown here is derived from an EMBL/GenBank/DDBJ whole genome shotgun (WGS) entry which is preliminary data.</text>
</comment>
<evidence type="ECO:0000313" key="9">
    <source>
        <dbReference type="EMBL" id="KAJ7748035.1"/>
    </source>
</evidence>
<dbReference type="InterPro" id="IPR000182">
    <property type="entry name" value="GNAT_dom"/>
</dbReference>
<organism evidence="9 10">
    <name type="scientific">Mycena metata</name>
    <dbReference type="NCBI Taxonomy" id="1033252"/>
    <lineage>
        <taxon>Eukaryota</taxon>
        <taxon>Fungi</taxon>
        <taxon>Dikarya</taxon>
        <taxon>Basidiomycota</taxon>
        <taxon>Agaricomycotina</taxon>
        <taxon>Agaricomycetes</taxon>
        <taxon>Agaricomycetidae</taxon>
        <taxon>Agaricales</taxon>
        <taxon>Marasmiineae</taxon>
        <taxon>Mycenaceae</taxon>
        <taxon>Mycena</taxon>
    </lineage>
</organism>
<feature type="compositionally biased region" description="Polar residues" evidence="6">
    <location>
        <begin position="383"/>
        <end position="403"/>
    </location>
</feature>
<proteinExistence type="inferred from homology"/>
<dbReference type="Pfam" id="PF00648">
    <property type="entry name" value="Peptidase_C2"/>
    <property type="match status" value="1"/>
</dbReference>
<dbReference type="InterPro" id="IPR038765">
    <property type="entry name" value="Papain-like_cys_pep_sf"/>
</dbReference>
<sequence>MGHGALLNILPTWDQTRITASNIPEPATPALIQRQSSSRCICEYSLRSATPLLHHHETAKSETAPKQARARDATCIFRAAERRAGLLVTSELEKARAGCKAQVERIAKDCGAKNRRFRRLFGLSKENREYRPSDVQRVTKNFSNPSFFVDGADSNDVGIYGFLFFGDTACQWVPVIIDELSPPARQFAVHLDPQVQELTAAEKELYHRDKKFYNSSARKGGKSLYFARSGTEDETWLPLIERAYAKLHGDYTAIDGGFSCEAIVTLDTANTPQDILDPDVFWREELLLLATKDRLFGYGFDTLDSTRSGIQDLIVNGLIGVHCVQLSIGARASWFCATRGGLGVARREGVDGGVASRAQGTKTFVWERQATSAMQELRSYLTRNSASTPKLSRNSDPSSNSTLAPKLKYSPQITPRSRNFAPTLNPIVLGQTFIAMILELTDFFSRPPLRRNSAPTSNFCLNAEILIHHQRSTFNFARKFTTFYAYVWRPNLWLKIKFDSRAIFSPHYGQCSAQIQTFLKFLSDIKAANYFHVQALHSDWHSIIHSTEDSRTSLQVLHRPKTMLRRNTQPSRGRLVTSSSVLIALINHKFFRGRQIEFEPWKLNYAGDRRNSPSISLLGRPEQQQHSLGPFMVSLDKELQGWWLTTVPSTRHGTCVDPEYQRKGTGRLVNTIADKAAPTKTALCVECTTETNIEVYTKMGFHLMPKDNSGPDSCKGMYTGVKGQCPHVGPRHGLKRELRLPFAC</sequence>
<keyword evidence="3" id="KW-0378">Hydrolase</keyword>
<dbReference type="PANTHER" id="PTHR10183:SF379">
    <property type="entry name" value="CALPAIN-5"/>
    <property type="match status" value="1"/>
</dbReference>
<dbReference type="InterPro" id="IPR016181">
    <property type="entry name" value="Acyl_CoA_acyltransferase"/>
</dbReference>
<dbReference type="Proteomes" id="UP001215598">
    <property type="component" value="Unassembled WGS sequence"/>
</dbReference>
<feature type="domain" description="N-acetyltransferase" evidence="8">
    <location>
        <begin position="591"/>
        <end position="724"/>
    </location>
</feature>
<dbReference type="SUPFAM" id="SSF55729">
    <property type="entry name" value="Acyl-CoA N-acyltransferases (Nat)"/>
    <property type="match status" value="1"/>
</dbReference>
<evidence type="ECO:0000256" key="4">
    <source>
        <dbReference type="ARBA" id="ARBA00022807"/>
    </source>
</evidence>
<evidence type="ECO:0000256" key="6">
    <source>
        <dbReference type="SAM" id="MobiDB-lite"/>
    </source>
</evidence>
<evidence type="ECO:0000259" key="8">
    <source>
        <dbReference type="PROSITE" id="PS51186"/>
    </source>
</evidence>
<evidence type="ECO:0000256" key="2">
    <source>
        <dbReference type="ARBA" id="ARBA00022670"/>
    </source>
</evidence>
<accession>A0AAD7IQE3</accession>
<feature type="domain" description="Calpain catalytic" evidence="7">
    <location>
        <begin position="171"/>
        <end position="266"/>
    </location>
</feature>
<dbReference type="GO" id="GO:0006508">
    <property type="term" value="P:proteolysis"/>
    <property type="evidence" value="ECO:0007669"/>
    <property type="project" value="UniProtKB-KW"/>
</dbReference>
<dbReference type="AlphaFoldDB" id="A0AAD7IQE3"/>
<evidence type="ECO:0000256" key="3">
    <source>
        <dbReference type="ARBA" id="ARBA00022801"/>
    </source>
</evidence>
<dbReference type="PROSITE" id="PS50203">
    <property type="entry name" value="CALPAIN_CAT"/>
    <property type="match status" value="1"/>
</dbReference>
<comment type="caution">
    <text evidence="5">Lacks conserved residue(s) required for the propagation of feature annotation.</text>
</comment>
<dbReference type="SUPFAM" id="SSF54001">
    <property type="entry name" value="Cysteine proteinases"/>
    <property type="match status" value="1"/>
</dbReference>
<dbReference type="EMBL" id="JARKIB010000074">
    <property type="protein sequence ID" value="KAJ7748035.1"/>
    <property type="molecule type" value="Genomic_DNA"/>
</dbReference>
<dbReference type="PROSITE" id="PS51186">
    <property type="entry name" value="GNAT"/>
    <property type="match status" value="1"/>
</dbReference>
<name>A0AAD7IQE3_9AGAR</name>
<feature type="region of interest" description="Disordered" evidence="6">
    <location>
        <begin position="383"/>
        <end position="407"/>
    </location>
</feature>
<reference evidence="9" key="1">
    <citation type="submission" date="2023-03" db="EMBL/GenBank/DDBJ databases">
        <title>Massive genome expansion in bonnet fungi (Mycena s.s.) driven by repeated elements and novel gene families across ecological guilds.</title>
        <authorList>
            <consortium name="Lawrence Berkeley National Laboratory"/>
            <person name="Harder C.B."/>
            <person name="Miyauchi S."/>
            <person name="Viragh M."/>
            <person name="Kuo A."/>
            <person name="Thoen E."/>
            <person name="Andreopoulos B."/>
            <person name="Lu D."/>
            <person name="Skrede I."/>
            <person name="Drula E."/>
            <person name="Henrissat B."/>
            <person name="Morin E."/>
            <person name="Kohler A."/>
            <person name="Barry K."/>
            <person name="LaButti K."/>
            <person name="Morin E."/>
            <person name="Salamov A."/>
            <person name="Lipzen A."/>
            <person name="Mereny Z."/>
            <person name="Hegedus B."/>
            <person name="Baldrian P."/>
            <person name="Stursova M."/>
            <person name="Weitz H."/>
            <person name="Taylor A."/>
            <person name="Grigoriev I.V."/>
            <person name="Nagy L.G."/>
            <person name="Martin F."/>
            <person name="Kauserud H."/>
        </authorList>
    </citation>
    <scope>NUCLEOTIDE SEQUENCE</scope>
    <source>
        <strain evidence="9">CBHHK182m</strain>
    </source>
</reference>
<dbReference type="Gene3D" id="3.40.630.30">
    <property type="match status" value="1"/>
</dbReference>
<dbReference type="GO" id="GO:0016747">
    <property type="term" value="F:acyltransferase activity, transferring groups other than amino-acyl groups"/>
    <property type="evidence" value="ECO:0007669"/>
    <property type="project" value="InterPro"/>
</dbReference>
<evidence type="ECO:0000256" key="5">
    <source>
        <dbReference type="PROSITE-ProRule" id="PRU00239"/>
    </source>
</evidence>
<evidence type="ECO:0000313" key="10">
    <source>
        <dbReference type="Proteomes" id="UP001215598"/>
    </source>
</evidence>
<keyword evidence="2" id="KW-0645">Protease</keyword>
<dbReference type="PRINTS" id="PR00704">
    <property type="entry name" value="CALPAIN"/>
</dbReference>
<comment type="similarity">
    <text evidence="1">Belongs to the peptidase C2 family.</text>
</comment>
<evidence type="ECO:0000256" key="1">
    <source>
        <dbReference type="ARBA" id="ARBA00007623"/>
    </source>
</evidence>
<dbReference type="InterPro" id="IPR001300">
    <property type="entry name" value="Peptidase_C2_calpain_cat"/>
</dbReference>
<evidence type="ECO:0008006" key="11">
    <source>
        <dbReference type="Google" id="ProtNLM"/>
    </source>
</evidence>
<evidence type="ECO:0000259" key="7">
    <source>
        <dbReference type="PROSITE" id="PS50203"/>
    </source>
</evidence>
<dbReference type="InterPro" id="IPR022684">
    <property type="entry name" value="Calpain_cysteine_protease"/>
</dbReference>
<keyword evidence="10" id="KW-1185">Reference proteome</keyword>
<keyword evidence="4" id="KW-0788">Thiol protease</keyword>
<gene>
    <name evidence="9" type="ORF">B0H16DRAFT_1461726</name>
</gene>
<dbReference type="GO" id="GO:0004198">
    <property type="term" value="F:calcium-dependent cysteine-type endopeptidase activity"/>
    <property type="evidence" value="ECO:0007669"/>
    <property type="project" value="InterPro"/>
</dbReference>